<keyword evidence="5 6" id="KW-0472">Membrane</keyword>
<dbReference type="Proteomes" id="UP000028864">
    <property type="component" value="Unassembled WGS sequence"/>
</dbReference>
<sequence length="326" mass="33074">MRTLLLSTMKDQSSATAHCPSPLSHSRTGLAWGCAGVLAFSLTVPLTRVAVEAGHLSALFVGSARAVVAAAIAALALLVTRSHRPTGGQWISVGLVAAGAVLGFPVLTSFALTQTHASHGAVVIALLPATTAVVSVLRTGERPAVTFWCAAGAGAVAAVAFAAVHAGGVGRLQPADGLLFAAVLVCAIAYAEGGVLARSLGAWQTISWALVAAAPIMAALASYAMVSQPPAGTPTEWASFAYLCVVSMFLGFVAWYRGLAIGPLAQVSQIQLAQPILSIGWAALLLQEPITAATLIGGTAVIACALLAVRSRVRRPALPTSSRRAC</sequence>
<evidence type="ECO:0000313" key="8">
    <source>
        <dbReference type="EMBL" id="CDQ46969.1"/>
    </source>
</evidence>
<evidence type="ECO:0000256" key="5">
    <source>
        <dbReference type="ARBA" id="ARBA00023136"/>
    </source>
</evidence>
<gene>
    <name evidence="8" type="ORF">BN1047_04886</name>
</gene>
<dbReference type="EMBL" id="LK021342">
    <property type="protein sequence ID" value="CDQ46969.1"/>
    <property type="molecule type" value="Genomic_DNA"/>
</dbReference>
<name>A0AAV2WRN4_MYCNE</name>
<feature type="domain" description="EamA" evidence="7">
    <location>
        <begin position="176"/>
        <end position="308"/>
    </location>
</feature>
<feature type="transmembrane region" description="Helical" evidence="6">
    <location>
        <begin position="90"/>
        <end position="112"/>
    </location>
</feature>
<feature type="transmembrane region" description="Helical" evidence="6">
    <location>
        <begin position="57"/>
        <end position="78"/>
    </location>
</feature>
<dbReference type="Pfam" id="PF00892">
    <property type="entry name" value="EamA"/>
    <property type="match status" value="2"/>
</dbReference>
<reference evidence="8" key="2">
    <citation type="submission" date="2015-09" db="EMBL/GenBank/DDBJ databases">
        <title>Draft genome sequence of Mycobacterium neoaurum DSM 44074.</title>
        <authorList>
            <person name="Croce O."/>
            <person name="Robert C."/>
            <person name="Raoult D."/>
            <person name="Drancourt M."/>
        </authorList>
    </citation>
    <scope>NUCLEOTIDE SEQUENCE</scope>
    <source>
        <strain evidence="8">DSM 44074</strain>
    </source>
</reference>
<feature type="transmembrane region" description="Helical" evidence="6">
    <location>
        <begin position="30"/>
        <end position="51"/>
    </location>
</feature>
<feature type="transmembrane region" description="Helical" evidence="6">
    <location>
        <begin position="118"/>
        <end position="137"/>
    </location>
</feature>
<dbReference type="AlphaFoldDB" id="A0AAV2WRN4"/>
<feature type="domain" description="EamA" evidence="7">
    <location>
        <begin position="28"/>
        <end position="159"/>
    </location>
</feature>
<evidence type="ECO:0000256" key="6">
    <source>
        <dbReference type="SAM" id="Phobius"/>
    </source>
</evidence>
<dbReference type="PANTHER" id="PTHR32322">
    <property type="entry name" value="INNER MEMBRANE TRANSPORTER"/>
    <property type="match status" value="1"/>
</dbReference>
<evidence type="ECO:0000256" key="4">
    <source>
        <dbReference type="ARBA" id="ARBA00022989"/>
    </source>
</evidence>
<reference evidence="8" key="1">
    <citation type="submission" date="2014-05" db="EMBL/GenBank/DDBJ databases">
        <authorList>
            <person name="Urmite Genomes"/>
        </authorList>
    </citation>
    <scope>NUCLEOTIDE SEQUENCE</scope>
    <source>
        <strain evidence="8">DSM 44074</strain>
    </source>
</reference>
<evidence type="ECO:0000259" key="7">
    <source>
        <dbReference type="Pfam" id="PF00892"/>
    </source>
</evidence>
<proteinExistence type="inferred from homology"/>
<keyword evidence="4 6" id="KW-1133">Transmembrane helix</keyword>
<feature type="transmembrane region" description="Helical" evidence="6">
    <location>
        <begin position="263"/>
        <end position="284"/>
    </location>
</feature>
<keyword evidence="3 6" id="KW-0812">Transmembrane</keyword>
<feature type="transmembrane region" description="Helical" evidence="6">
    <location>
        <begin position="144"/>
        <end position="166"/>
    </location>
</feature>
<evidence type="ECO:0000256" key="3">
    <source>
        <dbReference type="ARBA" id="ARBA00022692"/>
    </source>
</evidence>
<dbReference type="InterPro" id="IPR050638">
    <property type="entry name" value="AA-Vitamin_Transporters"/>
</dbReference>
<evidence type="ECO:0000256" key="2">
    <source>
        <dbReference type="ARBA" id="ARBA00007362"/>
    </source>
</evidence>
<dbReference type="GO" id="GO:0016020">
    <property type="term" value="C:membrane"/>
    <property type="evidence" value="ECO:0007669"/>
    <property type="project" value="UniProtKB-SubCell"/>
</dbReference>
<dbReference type="InterPro" id="IPR000620">
    <property type="entry name" value="EamA_dom"/>
</dbReference>
<dbReference type="InterPro" id="IPR037185">
    <property type="entry name" value="EmrE-like"/>
</dbReference>
<feature type="transmembrane region" description="Helical" evidence="6">
    <location>
        <begin position="237"/>
        <end position="256"/>
    </location>
</feature>
<protein>
    <submittedName>
        <fullName evidence="8">Membrane protein DcsA</fullName>
    </submittedName>
</protein>
<comment type="subcellular location">
    <subcellularLocation>
        <location evidence="1">Membrane</location>
        <topology evidence="1">Multi-pass membrane protein</topology>
    </subcellularLocation>
</comment>
<feature type="transmembrane region" description="Helical" evidence="6">
    <location>
        <begin position="290"/>
        <end position="309"/>
    </location>
</feature>
<evidence type="ECO:0000313" key="9">
    <source>
        <dbReference type="Proteomes" id="UP000028864"/>
    </source>
</evidence>
<feature type="transmembrane region" description="Helical" evidence="6">
    <location>
        <begin position="206"/>
        <end position="225"/>
    </location>
</feature>
<organism evidence="8 9">
    <name type="scientific">Mycolicibacterium neoaurum</name>
    <name type="common">Mycobacterium neoaurum</name>
    <dbReference type="NCBI Taxonomy" id="1795"/>
    <lineage>
        <taxon>Bacteria</taxon>
        <taxon>Bacillati</taxon>
        <taxon>Actinomycetota</taxon>
        <taxon>Actinomycetes</taxon>
        <taxon>Mycobacteriales</taxon>
        <taxon>Mycobacteriaceae</taxon>
        <taxon>Mycolicibacterium</taxon>
    </lineage>
</organism>
<accession>A0AAV2WRN4</accession>
<feature type="transmembrane region" description="Helical" evidence="6">
    <location>
        <begin position="178"/>
        <end position="197"/>
    </location>
</feature>
<comment type="similarity">
    <text evidence="2">Belongs to the EamA transporter family.</text>
</comment>
<dbReference type="PANTHER" id="PTHR32322:SF2">
    <property type="entry name" value="EAMA DOMAIN-CONTAINING PROTEIN"/>
    <property type="match status" value="1"/>
</dbReference>
<dbReference type="SUPFAM" id="SSF103481">
    <property type="entry name" value="Multidrug resistance efflux transporter EmrE"/>
    <property type="match status" value="2"/>
</dbReference>
<evidence type="ECO:0000256" key="1">
    <source>
        <dbReference type="ARBA" id="ARBA00004141"/>
    </source>
</evidence>